<dbReference type="SUPFAM" id="SSF52540">
    <property type="entry name" value="P-loop containing nucleoside triphosphate hydrolases"/>
    <property type="match status" value="2"/>
</dbReference>
<proteinExistence type="predicted"/>
<dbReference type="PANTHER" id="PTHR32114:SF2">
    <property type="entry name" value="ABC TRANSPORTER ABCH.3"/>
    <property type="match status" value="1"/>
</dbReference>
<dbReference type="EMBL" id="CP146607">
    <property type="protein sequence ID" value="WYK20171.1"/>
    <property type="molecule type" value="Genomic_DNA"/>
</dbReference>
<dbReference type="Pfam" id="PF13476">
    <property type="entry name" value="AAA_23"/>
    <property type="match status" value="1"/>
</dbReference>
<feature type="compositionally biased region" description="Polar residues" evidence="2">
    <location>
        <begin position="799"/>
        <end position="808"/>
    </location>
</feature>
<reference evidence="4 5" key="1">
    <citation type="submission" date="2024-02" db="EMBL/GenBank/DDBJ databases">
        <title>Roseovarius strain W115 nov., isolated from a marine algae.</title>
        <authorList>
            <person name="Lee M.W."/>
            <person name="Lee J.K."/>
            <person name="Kim J.M."/>
            <person name="Choi D.G."/>
            <person name="Baek J.H."/>
            <person name="Bayburt H."/>
            <person name="Jung J.J."/>
            <person name="Han D.M."/>
            <person name="Jeon C.O."/>
        </authorList>
    </citation>
    <scope>NUCLEOTIDE SEQUENCE [LARGE SCALE GENOMIC DNA]</scope>
    <source>
        <strain evidence="4 5">W115</strain>
        <plasmid evidence="4 5">unnamed1</plasmid>
    </source>
</reference>
<dbReference type="RefSeq" id="WP_317054349.1">
    <property type="nucleotide sequence ID" value="NZ_CP146607.1"/>
</dbReference>
<geneLocation type="plasmid" evidence="4 5">
    <name>unnamed1</name>
</geneLocation>
<protein>
    <submittedName>
        <fullName evidence="4">SMC family ATPase</fullName>
    </submittedName>
</protein>
<feature type="region of interest" description="Disordered" evidence="2">
    <location>
        <begin position="798"/>
        <end position="820"/>
    </location>
</feature>
<keyword evidence="1" id="KW-0175">Coiled coil</keyword>
<evidence type="ECO:0000256" key="2">
    <source>
        <dbReference type="SAM" id="MobiDB-lite"/>
    </source>
</evidence>
<evidence type="ECO:0000256" key="1">
    <source>
        <dbReference type="SAM" id="Coils"/>
    </source>
</evidence>
<dbReference type="InterPro" id="IPR027417">
    <property type="entry name" value="P-loop_NTPase"/>
</dbReference>
<dbReference type="Proteomes" id="UP001281305">
    <property type="component" value="Plasmid unnamed1"/>
</dbReference>
<gene>
    <name evidence="4" type="ORF">RZS32_018410</name>
</gene>
<accession>A0ABZ2TKQ5</accession>
<keyword evidence="5" id="KW-1185">Reference proteome</keyword>
<evidence type="ECO:0000259" key="3">
    <source>
        <dbReference type="Pfam" id="PF13476"/>
    </source>
</evidence>
<feature type="coiled-coil region" evidence="1">
    <location>
        <begin position="338"/>
        <end position="392"/>
    </location>
</feature>
<feature type="compositionally biased region" description="Basic and acidic residues" evidence="2">
    <location>
        <begin position="810"/>
        <end position="820"/>
    </location>
</feature>
<organism evidence="4 5">
    <name type="scientific">Roseovarius rhodophyticola</name>
    <dbReference type="NCBI Taxonomy" id="3080827"/>
    <lineage>
        <taxon>Bacteria</taxon>
        <taxon>Pseudomonadati</taxon>
        <taxon>Pseudomonadota</taxon>
        <taxon>Alphaproteobacteria</taxon>
        <taxon>Rhodobacterales</taxon>
        <taxon>Roseobacteraceae</taxon>
        <taxon>Roseovarius</taxon>
    </lineage>
</organism>
<evidence type="ECO:0000313" key="5">
    <source>
        <dbReference type="Proteomes" id="UP001281305"/>
    </source>
</evidence>
<dbReference type="InterPro" id="IPR038729">
    <property type="entry name" value="Rad50/SbcC_AAA"/>
</dbReference>
<sequence length="1019" mass="111301">MRPIRITMTAFGPYAGTEVVDFTAALDAGIFGIYGETGAGKTTIFDSISFALFGQSSGAERSAEDMVCHHAHATDITKVELVFDLGNERYVVQRVPKQQRAALRGQGTTTEPHQACLFRATGMSLDEIAGDNLGEVLAEKQVNKVDPEIEALLGYNAAQFRQIVLLPQGDFRKILTAPSDERSPILKRLFDVQLYERFADRIKRDAADIYRQISDERVRRDTHLGALSEEQLADELRSMGEEVSVLETAVKAETDALVQCQKVLSAGEGLAEKFEARGAAETEKATLDAASEAVEETRSRLKKARAAQTVLVAESAMRTAGEEAGAAQTRHATAKESLASAQSALSVAQEALNRTEQQKDSRDAAHARVLELQRFEQTLGQSRTLLEDLEAAKSTTKAAAEKQAVAERNRTDADQTLATLRSLQKQQPTHVRALQEAGNAFTTVEREVEALGRFEVAKSKCNARVADVERQQAEHEKWRAHLEVCKTALERAEHDLTEIQALHVARTLLPGEPCPACGSLDHPNPAIGDPERRGRHDQFEQATRDLRAAERDEVQAKTRLTAAKSSLAEHQTELEAFEPPVRDRKSLDLVLAEALDRKTALEADTRFVDLEDKIATAEVSTQEAVSNYERARQVLSEARDAETRAQTSYDTLLRDVPENWRQGDVLATALSDAVTARSELVAAHERAVNGEKAAAVALSAAEQGAASAVVEIERTAEALSKTQAEFTQRLAVVGLDEAGFQVARADVAQCDSLQEQIDSFNERAAANKAHLERLAKEIGDQDPPDIETLIASRDAAQSKLETSQQTQTRLKRDQEAKLETQRKVEAHSARITELEAEYGPVGGLADLVNGNNDRKVRLPDFAIASMFDEVLVAANQRLGPMTGGRYQLLRPEDTVGGRQKRGLDIAVFDANTEKSRPTKTLSGGEGFQASLALALGLSDVVQQNSGGIKLDAIFIDEGFGTLDEDTLNTALETLYELTNDKRSVGLISHTEQVKSMITEGFDIEVTPSGSHIHTRRSAV</sequence>
<dbReference type="Pfam" id="PF13558">
    <property type="entry name" value="SbcC_Walker_B"/>
    <property type="match status" value="1"/>
</dbReference>
<feature type="domain" description="Rad50/SbcC-type AAA" evidence="3">
    <location>
        <begin position="5"/>
        <end position="204"/>
    </location>
</feature>
<dbReference type="PANTHER" id="PTHR32114">
    <property type="entry name" value="ABC TRANSPORTER ABCH.3"/>
    <property type="match status" value="1"/>
</dbReference>
<keyword evidence="4" id="KW-0614">Plasmid</keyword>
<name>A0ABZ2TKQ5_9RHOB</name>
<evidence type="ECO:0000313" key="4">
    <source>
        <dbReference type="EMBL" id="WYK20171.1"/>
    </source>
</evidence>
<dbReference type="Gene3D" id="3.40.50.300">
    <property type="entry name" value="P-loop containing nucleotide triphosphate hydrolases"/>
    <property type="match status" value="2"/>
</dbReference>
<feature type="coiled-coil region" evidence="1">
    <location>
        <begin position="280"/>
        <end position="307"/>
    </location>
</feature>